<sequence>MKFGTVGTGWITDAFIEAAMETDTLVHTAVYSRTDDKARAFSEKHGVNHVFTDLEEMAASDELDAVYIASPNSHHFHHVLTFLKGQKHVFCEKPIFSNLQEWEEAYRIAEENGVFLFEAMRNLYAPNFTRIQEGVEQIGAVQSMILPFVQYSGRYDKYLAGEDPNVFTTAFSGGALMDLGVYPLSIAVGLFGKPSNAAYFPVLLDSGVDGSGTLVLEYPGFTATILCSKIAQSINTCEIHGENGTLVFENAGDMYHPKVLRNKGDEVVELSADDHPNNMVYEAESFVRIIETNDTDAYERLKTISYDVLAVAENVRRENGIIFDSEK</sequence>
<dbReference type="Gene3D" id="3.40.50.720">
    <property type="entry name" value="NAD(P)-binding Rossmann-like Domain"/>
    <property type="match status" value="1"/>
</dbReference>
<dbReference type="EMBL" id="JBHUNA010000020">
    <property type="protein sequence ID" value="MFD2761123.1"/>
    <property type="molecule type" value="Genomic_DNA"/>
</dbReference>
<dbReference type="Proteomes" id="UP001597502">
    <property type="component" value="Unassembled WGS sequence"/>
</dbReference>
<feature type="domain" description="GFO/IDH/MocA-like oxidoreductase" evidence="2">
    <location>
        <begin position="152"/>
        <end position="246"/>
    </location>
</feature>
<accession>A0ABW5V542</accession>
<dbReference type="Pfam" id="PF22725">
    <property type="entry name" value="GFO_IDH_MocA_C3"/>
    <property type="match status" value="1"/>
</dbReference>
<dbReference type="SUPFAM" id="SSF51735">
    <property type="entry name" value="NAD(P)-binding Rossmann-fold domains"/>
    <property type="match status" value="1"/>
</dbReference>
<organism evidence="3 4">
    <name type="scientific">Lentibacillus juripiscarius</name>
    <dbReference type="NCBI Taxonomy" id="257446"/>
    <lineage>
        <taxon>Bacteria</taxon>
        <taxon>Bacillati</taxon>
        <taxon>Bacillota</taxon>
        <taxon>Bacilli</taxon>
        <taxon>Bacillales</taxon>
        <taxon>Bacillaceae</taxon>
        <taxon>Lentibacillus</taxon>
    </lineage>
</organism>
<evidence type="ECO:0000259" key="1">
    <source>
        <dbReference type="Pfam" id="PF01408"/>
    </source>
</evidence>
<evidence type="ECO:0000313" key="4">
    <source>
        <dbReference type="Proteomes" id="UP001597502"/>
    </source>
</evidence>
<evidence type="ECO:0000313" key="3">
    <source>
        <dbReference type="EMBL" id="MFD2761123.1"/>
    </source>
</evidence>
<dbReference type="RefSeq" id="WP_382393306.1">
    <property type="nucleotide sequence ID" value="NZ_JBHUNA010000020.1"/>
</dbReference>
<dbReference type="PANTHER" id="PTHR43054">
    <property type="match status" value="1"/>
</dbReference>
<name>A0ABW5V542_9BACI</name>
<protein>
    <submittedName>
        <fullName evidence="3">Gfo/Idh/MocA family protein</fullName>
    </submittedName>
</protein>
<dbReference type="Gene3D" id="3.30.360.10">
    <property type="entry name" value="Dihydrodipicolinate Reductase, domain 2"/>
    <property type="match status" value="1"/>
</dbReference>
<dbReference type="InterPro" id="IPR000683">
    <property type="entry name" value="Gfo/Idh/MocA-like_OxRdtase_N"/>
</dbReference>
<dbReference type="SUPFAM" id="SSF55347">
    <property type="entry name" value="Glyceraldehyde-3-phosphate dehydrogenase-like, C-terminal domain"/>
    <property type="match status" value="1"/>
</dbReference>
<dbReference type="InterPro" id="IPR036291">
    <property type="entry name" value="NAD(P)-bd_dom_sf"/>
</dbReference>
<dbReference type="PANTHER" id="PTHR43054:SF1">
    <property type="entry name" value="SCYLLO-INOSITOL 2-DEHYDROGENASE (NADP(+)) IOLU"/>
    <property type="match status" value="1"/>
</dbReference>
<proteinExistence type="predicted"/>
<evidence type="ECO:0000259" key="2">
    <source>
        <dbReference type="Pfam" id="PF22725"/>
    </source>
</evidence>
<dbReference type="InterPro" id="IPR055170">
    <property type="entry name" value="GFO_IDH_MocA-like_dom"/>
</dbReference>
<keyword evidence="4" id="KW-1185">Reference proteome</keyword>
<dbReference type="Pfam" id="PF01408">
    <property type="entry name" value="GFO_IDH_MocA"/>
    <property type="match status" value="1"/>
</dbReference>
<feature type="domain" description="Gfo/Idh/MocA-like oxidoreductase N-terminal" evidence="1">
    <location>
        <begin position="2"/>
        <end position="117"/>
    </location>
</feature>
<gene>
    <name evidence="3" type="ORF">ACFSUO_09085</name>
</gene>
<reference evidence="4" key="1">
    <citation type="journal article" date="2019" name="Int. J. Syst. Evol. Microbiol.">
        <title>The Global Catalogue of Microorganisms (GCM) 10K type strain sequencing project: providing services to taxonomists for standard genome sequencing and annotation.</title>
        <authorList>
            <consortium name="The Broad Institute Genomics Platform"/>
            <consortium name="The Broad Institute Genome Sequencing Center for Infectious Disease"/>
            <person name="Wu L."/>
            <person name="Ma J."/>
        </authorList>
    </citation>
    <scope>NUCLEOTIDE SEQUENCE [LARGE SCALE GENOMIC DNA]</scope>
    <source>
        <strain evidence="4">TISTR 1535</strain>
    </source>
</reference>
<comment type="caution">
    <text evidence="3">The sequence shown here is derived from an EMBL/GenBank/DDBJ whole genome shotgun (WGS) entry which is preliminary data.</text>
</comment>